<protein>
    <recommendedName>
        <fullName evidence="4">WxL domain-containing protein</fullName>
    </recommendedName>
</protein>
<feature type="signal peptide" evidence="1">
    <location>
        <begin position="1"/>
        <end position="25"/>
    </location>
</feature>
<reference evidence="2 3" key="1">
    <citation type="submission" date="2020-08" db="EMBL/GenBank/DDBJ databases">
        <title>Genome sequence of Weissella diestrammenae KACC 16890T.</title>
        <authorList>
            <person name="Hyun D.-W."/>
            <person name="Bae J.-W."/>
        </authorList>
    </citation>
    <scope>NUCLEOTIDE SEQUENCE [LARGE SCALE GENOMIC DNA]</scope>
    <source>
        <strain evidence="2 3">KACC 16890</strain>
    </source>
</reference>
<dbReference type="AlphaFoldDB" id="A0A7G9T771"/>
<gene>
    <name evidence="2" type="ORF">H9L19_03570</name>
</gene>
<accession>A0A7G9T771</accession>
<evidence type="ECO:0000256" key="1">
    <source>
        <dbReference type="SAM" id="SignalP"/>
    </source>
</evidence>
<sequence length="171" mass="17661">MKLVKNLAMLSAAVAVMGSFVTVVSADQSATSKGTLQIEDGTLTLDKVDDLDFGTIAYNANGFSLELPTTGNKATLVDTTVAQGKWKIQGSTDSQVATLTVNGMNLSATAGTVFSGDSASSTFAKTQEVSVDPSNTLMAMTGDQAKANKANAVSMDIDWTLSADASSRSFN</sequence>
<dbReference type="KEGG" id="wdi:H9L19_03570"/>
<dbReference type="RefSeq" id="WP_187529774.1">
    <property type="nucleotide sequence ID" value="NZ_CP060724.1"/>
</dbReference>
<evidence type="ECO:0000313" key="3">
    <source>
        <dbReference type="Proteomes" id="UP000515800"/>
    </source>
</evidence>
<evidence type="ECO:0000313" key="2">
    <source>
        <dbReference type="EMBL" id="QNN75946.1"/>
    </source>
</evidence>
<dbReference type="EMBL" id="CP060724">
    <property type="protein sequence ID" value="QNN75946.1"/>
    <property type="molecule type" value="Genomic_DNA"/>
</dbReference>
<proteinExistence type="predicted"/>
<name>A0A7G9T771_9LACO</name>
<dbReference type="Proteomes" id="UP000515800">
    <property type="component" value="Chromosome"/>
</dbReference>
<evidence type="ECO:0008006" key="4">
    <source>
        <dbReference type="Google" id="ProtNLM"/>
    </source>
</evidence>
<keyword evidence="3" id="KW-1185">Reference proteome</keyword>
<organism evidence="2 3">
    <name type="scientific">Weissella diestrammenae</name>
    <dbReference type="NCBI Taxonomy" id="1162633"/>
    <lineage>
        <taxon>Bacteria</taxon>
        <taxon>Bacillati</taxon>
        <taxon>Bacillota</taxon>
        <taxon>Bacilli</taxon>
        <taxon>Lactobacillales</taxon>
        <taxon>Lactobacillaceae</taxon>
        <taxon>Weissella</taxon>
    </lineage>
</organism>
<feature type="chain" id="PRO_5039072867" description="WxL domain-containing protein" evidence="1">
    <location>
        <begin position="26"/>
        <end position="171"/>
    </location>
</feature>
<keyword evidence="1" id="KW-0732">Signal</keyword>